<dbReference type="EMBL" id="UOFK01000024">
    <property type="protein sequence ID" value="VAW72967.1"/>
    <property type="molecule type" value="Genomic_DNA"/>
</dbReference>
<organism evidence="1">
    <name type="scientific">hydrothermal vent metagenome</name>
    <dbReference type="NCBI Taxonomy" id="652676"/>
    <lineage>
        <taxon>unclassified sequences</taxon>
        <taxon>metagenomes</taxon>
        <taxon>ecological metagenomes</taxon>
    </lineage>
</organism>
<name>A0A3B0YBN0_9ZZZZ</name>
<proteinExistence type="predicted"/>
<reference evidence="1" key="1">
    <citation type="submission" date="2018-06" db="EMBL/GenBank/DDBJ databases">
        <authorList>
            <person name="Zhirakovskaya E."/>
        </authorList>
    </citation>
    <scope>NUCLEOTIDE SEQUENCE</scope>
</reference>
<protein>
    <submittedName>
        <fullName evidence="1">Uncharacterized protein</fullName>
    </submittedName>
</protein>
<accession>A0A3B0YBN0</accession>
<sequence length="37" mass="4335">MSASTIHHQVDQLLLEQGEYLPLEFLLQEGRLIYADY</sequence>
<feature type="non-terminal residue" evidence="1">
    <location>
        <position position="37"/>
    </location>
</feature>
<dbReference type="AlphaFoldDB" id="A0A3B0YBN0"/>
<evidence type="ECO:0000313" key="1">
    <source>
        <dbReference type="EMBL" id="VAW72967.1"/>
    </source>
</evidence>
<gene>
    <name evidence="1" type="ORF">MNBD_GAMMA13-30</name>
</gene>